<feature type="compositionally biased region" description="Basic residues" evidence="5">
    <location>
        <begin position="12"/>
        <end position="22"/>
    </location>
</feature>
<organism evidence="6 7">
    <name type="scientific">Sphagnum troendelagicum</name>
    <dbReference type="NCBI Taxonomy" id="128251"/>
    <lineage>
        <taxon>Eukaryota</taxon>
        <taxon>Viridiplantae</taxon>
        <taxon>Streptophyta</taxon>
        <taxon>Embryophyta</taxon>
        <taxon>Bryophyta</taxon>
        <taxon>Sphagnophytina</taxon>
        <taxon>Sphagnopsida</taxon>
        <taxon>Sphagnales</taxon>
        <taxon>Sphagnaceae</taxon>
        <taxon>Sphagnum</taxon>
    </lineage>
</organism>
<gene>
    <name evidence="6" type="ORF">CSSPTR1EN2_LOCUS6853</name>
</gene>
<dbReference type="Proteomes" id="UP001497512">
    <property type="component" value="Chromosome 14"/>
</dbReference>
<evidence type="ECO:0000313" key="6">
    <source>
        <dbReference type="EMBL" id="CAK9203372.1"/>
    </source>
</evidence>
<evidence type="ECO:0000313" key="7">
    <source>
        <dbReference type="Proteomes" id="UP001497512"/>
    </source>
</evidence>
<proteinExistence type="inferred from homology"/>
<name>A0ABP0TSC0_9BRYO</name>
<evidence type="ECO:0000256" key="2">
    <source>
        <dbReference type="ARBA" id="ARBA00007175"/>
    </source>
</evidence>
<evidence type="ECO:0000256" key="3">
    <source>
        <dbReference type="ARBA" id="ARBA00023054"/>
    </source>
</evidence>
<evidence type="ECO:0000256" key="4">
    <source>
        <dbReference type="ARBA" id="ARBA00023242"/>
    </source>
</evidence>
<sequence length="202" mass="22989">MEEEGEEDAVRGGHHVAKRARKNKSVVAVFDDAARTEYLTGFRKRKNKRRKVAEAEKQVKERQKRLQLRKERRAAMKLAQGNQGECDADEVLNEGEEVEIDDNENLKVSGTTTYDDGDTTVIVTTCSLEPDDHTDYIQHHDRPASTMLGKRPGMPLGTTLPKKAVSVNKKQRVVSQKRTKKLTRRERSVPKNQRAKKGGRRK</sequence>
<keyword evidence="4" id="KW-0539">Nucleus</keyword>
<reference evidence="6" key="1">
    <citation type="submission" date="2024-02" db="EMBL/GenBank/DDBJ databases">
        <authorList>
            <consortium name="ELIXIR-Norway"/>
            <consortium name="Elixir Norway"/>
        </authorList>
    </citation>
    <scope>NUCLEOTIDE SEQUENCE</scope>
</reference>
<evidence type="ECO:0000256" key="1">
    <source>
        <dbReference type="ARBA" id="ARBA00004604"/>
    </source>
</evidence>
<dbReference type="PANTHER" id="PTHR14577:SF0">
    <property type="entry name" value="NUCLEOLAR PROTEIN 12"/>
    <property type="match status" value="1"/>
</dbReference>
<comment type="subcellular location">
    <subcellularLocation>
        <location evidence="1">Nucleus</location>
        <location evidence="1">Nucleolus</location>
    </subcellularLocation>
</comment>
<feature type="compositionally biased region" description="Basic and acidic residues" evidence="5">
    <location>
        <begin position="52"/>
        <end position="61"/>
    </location>
</feature>
<dbReference type="PANTHER" id="PTHR14577">
    <property type="entry name" value="NUCLEOLAR PROTEIN 12"/>
    <property type="match status" value="1"/>
</dbReference>
<dbReference type="Pfam" id="PF09805">
    <property type="entry name" value="Nop25"/>
    <property type="match status" value="1"/>
</dbReference>
<dbReference type="InterPro" id="IPR019186">
    <property type="entry name" value="Nucleolar_protein_12"/>
</dbReference>
<evidence type="ECO:0008006" key="8">
    <source>
        <dbReference type="Google" id="ProtNLM"/>
    </source>
</evidence>
<feature type="compositionally biased region" description="Basic residues" evidence="5">
    <location>
        <begin position="169"/>
        <end position="184"/>
    </location>
</feature>
<comment type="similarity">
    <text evidence="2">Belongs to the RRP17 family.</text>
</comment>
<dbReference type="EMBL" id="OZ019906">
    <property type="protein sequence ID" value="CAK9203372.1"/>
    <property type="molecule type" value="Genomic_DNA"/>
</dbReference>
<evidence type="ECO:0000256" key="5">
    <source>
        <dbReference type="SAM" id="MobiDB-lite"/>
    </source>
</evidence>
<protein>
    <recommendedName>
        <fullName evidence="8">Nucleolar protein 12</fullName>
    </recommendedName>
</protein>
<keyword evidence="7" id="KW-1185">Reference proteome</keyword>
<keyword evidence="3" id="KW-0175">Coiled coil</keyword>
<feature type="compositionally biased region" description="Basic residues" evidence="5">
    <location>
        <begin position="193"/>
        <end position="202"/>
    </location>
</feature>
<feature type="region of interest" description="Disordered" evidence="5">
    <location>
        <begin position="45"/>
        <end position="68"/>
    </location>
</feature>
<feature type="region of interest" description="Disordered" evidence="5">
    <location>
        <begin position="1"/>
        <end position="22"/>
    </location>
</feature>
<feature type="region of interest" description="Disordered" evidence="5">
    <location>
        <begin position="142"/>
        <end position="202"/>
    </location>
</feature>
<accession>A0ABP0TSC0</accession>